<dbReference type="Proteomes" id="UP001266305">
    <property type="component" value="Unassembled WGS sequence"/>
</dbReference>
<name>A0ABQ9W5V2_SAGOE</name>
<sequence length="140" mass="15670">MVLHLVLAGGSGEGSPQLQHELIIPQWKTSESPVREKASLFSPDVDARHPQEEPENKAVDGTLSLFSNIRVVVSLNSQRWGLRVPTYGRFTCGLEMQLTFARSLPVDQCRSDVLEPHPLKAELRVMAEGRELILDLEKNE</sequence>
<gene>
    <name evidence="1" type="ORF">P7K49_003904</name>
</gene>
<comment type="caution">
    <text evidence="1">The sequence shown here is derived from an EMBL/GenBank/DDBJ whole genome shotgun (WGS) entry which is preliminary data.</text>
</comment>
<dbReference type="EMBL" id="JASSZA010000002">
    <property type="protein sequence ID" value="KAK2117018.1"/>
    <property type="molecule type" value="Genomic_DNA"/>
</dbReference>
<organism evidence="1 2">
    <name type="scientific">Saguinus oedipus</name>
    <name type="common">Cotton-top tamarin</name>
    <name type="synonym">Oedipomidas oedipus</name>
    <dbReference type="NCBI Taxonomy" id="9490"/>
    <lineage>
        <taxon>Eukaryota</taxon>
        <taxon>Metazoa</taxon>
        <taxon>Chordata</taxon>
        <taxon>Craniata</taxon>
        <taxon>Vertebrata</taxon>
        <taxon>Euteleostomi</taxon>
        <taxon>Mammalia</taxon>
        <taxon>Eutheria</taxon>
        <taxon>Euarchontoglires</taxon>
        <taxon>Primates</taxon>
        <taxon>Haplorrhini</taxon>
        <taxon>Platyrrhini</taxon>
        <taxon>Cebidae</taxon>
        <taxon>Callitrichinae</taxon>
        <taxon>Saguinus</taxon>
    </lineage>
</organism>
<protein>
    <submittedName>
        <fullName evidence="1">Uncharacterized protein</fullName>
    </submittedName>
</protein>
<proteinExistence type="predicted"/>
<evidence type="ECO:0000313" key="2">
    <source>
        <dbReference type="Proteomes" id="UP001266305"/>
    </source>
</evidence>
<reference evidence="1 2" key="1">
    <citation type="submission" date="2023-05" db="EMBL/GenBank/DDBJ databases">
        <title>B98-5 Cell Line De Novo Hybrid Assembly: An Optical Mapping Approach.</title>
        <authorList>
            <person name="Kananen K."/>
            <person name="Auerbach J.A."/>
            <person name="Kautto E."/>
            <person name="Blachly J.S."/>
        </authorList>
    </citation>
    <scope>NUCLEOTIDE SEQUENCE [LARGE SCALE GENOMIC DNA]</scope>
    <source>
        <strain evidence="1">B95-8</strain>
        <tissue evidence="1">Cell line</tissue>
    </source>
</reference>
<evidence type="ECO:0000313" key="1">
    <source>
        <dbReference type="EMBL" id="KAK2117018.1"/>
    </source>
</evidence>
<accession>A0ABQ9W5V2</accession>
<keyword evidence="2" id="KW-1185">Reference proteome</keyword>